<evidence type="ECO:0000313" key="3">
    <source>
        <dbReference type="EMBL" id="GAK54354.1"/>
    </source>
</evidence>
<dbReference type="HAMAP" id="MF_00003">
    <property type="entry name" value="RbfA"/>
    <property type="match status" value="1"/>
</dbReference>
<dbReference type="EMBL" id="DF820461">
    <property type="protein sequence ID" value="GAK54354.1"/>
    <property type="molecule type" value="Genomic_DNA"/>
</dbReference>
<dbReference type="NCBIfam" id="TIGR00082">
    <property type="entry name" value="rbfA"/>
    <property type="match status" value="1"/>
</dbReference>
<gene>
    <name evidence="2" type="primary">rbfA</name>
    <name evidence="3" type="ORF">U14_05639</name>
</gene>
<dbReference type="InterPro" id="IPR015946">
    <property type="entry name" value="KH_dom-like_a/b"/>
</dbReference>
<dbReference type="PANTHER" id="PTHR33515">
    <property type="entry name" value="RIBOSOME-BINDING FACTOR A, CHLOROPLASTIC-RELATED"/>
    <property type="match status" value="1"/>
</dbReference>
<dbReference type="Pfam" id="PF02033">
    <property type="entry name" value="RBFA"/>
    <property type="match status" value="1"/>
</dbReference>
<keyword evidence="4" id="KW-1185">Reference proteome</keyword>
<dbReference type="STRING" id="1499966.U14_05639"/>
<dbReference type="SUPFAM" id="SSF89919">
    <property type="entry name" value="Ribosome-binding factor A, RbfA"/>
    <property type="match status" value="1"/>
</dbReference>
<dbReference type="PROSITE" id="PS01319">
    <property type="entry name" value="RBFA"/>
    <property type="match status" value="1"/>
</dbReference>
<evidence type="ECO:0000313" key="4">
    <source>
        <dbReference type="Proteomes" id="UP000030700"/>
    </source>
</evidence>
<organism evidence="3 4">
    <name type="scientific">Candidatus Moduliflexus flocculans</name>
    <dbReference type="NCBI Taxonomy" id="1499966"/>
    <lineage>
        <taxon>Bacteria</taxon>
        <taxon>Candidatus Moduliflexota</taxon>
        <taxon>Candidatus Moduliflexia</taxon>
        <taxon>Candidatus Moduliflexales</taxon>
        <taxon>Candidatus Moduliflexaceae</taxon>
    </lineage>
</organism>
<dbReference type="InterPro" id="IPR023799">
    <property type="entry name" value="RbfA_dom_sf"/>
</dbReference>
<comment type="similarity">
    <text evidence="2">Belongs to the RbfA family.</text>
</comment>
<dbReference type="AlphaFoldDB" id="A0A081BSH3"/>
<keyword evidence="1 2" id="KW-0690">Ribosome biogenesis</keyword>
<dbReference type="GO" id="GO:0030490">
    <property type="term" value="P:maturation of SSU-rRNA"/>
    <property type="evidence" value="ECO:0007669"/>
    <property type="project" value="UniProtKB-UniRule"/>
</dbReference>
<comment type="subunit">
    <text evidence="2">Monomer. Binds 30S ribosomal subunits, but not 50S ribosomal subunits or 70S ribosomes.</text>
</comment>
<evidence type="ECO:0000256" key="1">
    <source>
        <dbReference type="ARBA" id="ARBA00022517"/>
    </source>
</evidence>
<dbReference type="InterPro" id="IPR020053">
    <property type="entry name" value="Ribosome-bd_factorA_CS"/>
</dbReference>
<dbReference type="Proteomes" id="UP000030700">
    <property type="component" value="Unassembled WGS sequence"/>
</dbReference>
<comment type="subcellular location">
    <subcellularLocation>
        <location evidence="2">Cytoplasm</location>
    </subcellularLocation>
</comment>
<comment type="function">
    <text evidence="2">One of several proteins that assist in the late maturation steps of the functional core of the 30S ribosomal subunit. Associates with free 30S ribosomal subunits (but not with 30S subunits that are part of 70S ribosomes or polysomes). Required for efficient processing of 16S rRNA. May interact with the 5'-terminal helix region of 16S rRNA.</text>
</comment>
<name>A0A081BSH3_9BACT</name>
<dbReference type="InterPro" id="IPR000238">
    <property type="entry name" value="RbfA"/>
</dbReference>
<dbReference type="HOGENOM" id="CLU_089475_6_3_0"/>
<sequence>MRTYKRADRVKQVIQQEISQILQFEMKDPRLSLLSVTNVELTADLREAKIFISSLDVNLDRKECLAGLKRANGFIRGLLGRRLTLKFIPTIQFYFDESLDHQQRILALIDEIHRHDNEGDGSY</sequence>
<protein>
    <recommendedName>
        <fullName evidence="2">Ribosome-binding factor A</fullName>
    </recommendedName>
</protein>
<keyword evidence="2" id="KW-0963">Cytoplasm</keyword>
<accession>A0A081BSH3</accession>
<evidence type="ECO:0000256" key="2">
    <source>
        <dbReference type="HAMAP-Rule" id="MF_00003"/>
    </source>
</evidence>
<reference evidence="3 4" key="1">
    <citation type="journal article" date="2015" name="PeerJ">
        <title>First genomic representation of candidate bacterial phylum KSB3 points to enhanced environmental sensing as a trigger of wastewater bulking.</title>
        <authorList>
            <person name="Sekiguchi Y."/>
            <person name="Ohashi A."/>
            <person name="Parks D.H."/>
            <person name="Yamauchi T."/>
            <person name="Tyson G.W."/>
            <person name="Hugenholtz P."/>
        </authorList>
    </citation>
    <scope>NUCLEOTIDE SEQUENCE [LARGE SCALE GENOMIC DNA]</scope>
</reference>
<proteinExistence type="inferred from homology"/>
<dbReference type="GO" id="GO:0043024">
    <property type="term" value="F:ribosomal small subunit binding"/>
    <property type="evidence" value="ECO:0007669"/>
    <property type="project" value="TreeGrafter"/>
</dbReference>
<dbReference type="Gene3D" id="3.30.300.20">
    <property type="match status" value="1"/>
</dbReference>
<dbReference type="GO" id="GO:0005829">
    <property type="term" value="C:cytosol"/>
    <property type="evidence" value="ECO:0007669"/>
    <property type="project" value="TreeGrafter"/>
</dbReference>
<dbReference type="PANTHER" id="PTHR33515:SF1">
    <property type="entry name" value="RIBOSOME-BINDING FACTOR A, CHLOROPLASTIC-RELATED"/>
    <property type="match status" value="1"/>
</dbReference>